<keyword evidence="2" id="KW-1185">Reference proteome</keyword>
<dbReference type="EMBL" id="MDYQ01000593">
    <property type="protein sequence ID" value="PRP73616.1"/>
    <property type="molecule type" value="Genomic_DNA"/>
</dbReference>
<dbReference type="Proteomes" id="UP000241769">
    <property type="component" value="Unassembled WGS sequence"/>
</dbReference>
<accession>A0A2P6MPL2</accession>
<reference evidence="1 2" key="1">
    <citation type="journal article" date="2018" name="Genome Biol. Evol.">
        <title>Multiple Roots of Fruiting Body Formation in Amoebozoa.</title>
        <authorList>
            <person name="Hillmann F."/>
            <person name="Forbes G."/>
            <person name="Novohradska S."/>
            <person name="Ferling I."/>
            <person name="Riege K."/>
            <person name="Groth M."/>
            <person name="Westermann M."/>
            <person name="Marz M."/>
            <person name="Spaller T."/>
            <person name="Winckler T."/>
            <person name="Schaap P."/>
            <person name="Glockner G."/>
        </authorList>
    </citation>
    <scope>NUCLEOTIDE SEQUENCE [LARGE SCALE GENOMIC DNA]</scope>
    <source>
        <strain evidence="1 2">Jena</strain>
    </source>
</reference>
<gene>
    <name evidence="1" type="ORF">PROFUN_16761</name>
</gene>
<evidence type="ECO:0000313" key="2">
    <source>
        <dbReference type="Proteomes" id="UP000241769"/>
    </source>
</evidence>
<dbReference type="AlphaFoldDB" id="A0A2P6MPL2"/>
<proteinExistence type="predicted"/>
<dbReference type="InParanoid" id="A0A2P6MPL2"/>
<sequence length="86" mass="10039">MLITQRQMEILATVTVRELQEKLGCLKPHEALVLHILAKAFFKYYDGRLFPGFDGPKLHQINERQTKRQFLLQPFHSGSLNRTDCI</sequence>
<comment type="caution">
    <text evidence="1">The sequence shown here is derived from an EMBL/GenBank/DDBJ whole genome shotgun (WGS) entry which is preliminary data.</text>
</comment>
<organism evidence="1 2">
    <name type="scientific">Planoprotostelium fungivorum</name>
    <dbReference type="NCBI Taxonomy" id="1890364"/>
    <lineage>
        <taxon>Eukaryota</taxon>
        <taxon>Amoebozoa</taxon>
        <taxon>Evosea</taxon>
        <taxon>Variosea</taxon>
        <taxon>Cavosteliida</taxon>
        <taxon>Cavosteliaceae</taxon>
        <taxon>Planoprotostelium</taxon>
    </lineage>
</organism>
<protein>
    <submittedName>
        <fullName evidence="1">Uncharacterized protein</fullName>
    </submittedName>
</protein>
<name>A0A2P6MPL2_9EUKA</name>
<evidence type="ECO:0000313" key="1">
    <source>
        <dbReference type="EMBL" id="PRP73616.1"/>
    </source>
</evidence>